<evidence type="ECO:0000256" key="3">
    <source>
        <dbReference type="ARBA" id="ARBA00004824"/>
    </source>
</evidence>
<evidence type="ECO:0000313" key="14">
    <source>
        <dbReference type="EMBL" id="MBR0672192.1"/>
    </source>
</evidence>
<evidence type="ECO:0000256" key="5">
    <source>
        <dbReference type="ARBA" id="ARBA00005072"/>
    </source>
</evidence>
<dbReference type="EMBL" id="JAAEDM010000034">
    <property type="protein sequence ID" value="MBR0672192.1"/>
    <property type="molecule type" value="Genomic_DNA"/>
</dbReference>
<organism evidence="14 15">
    <name type="scientific">Neoroseomonas soli</name>
    <dbReference type="NCBI Taxonomy" id="1081025"/>
    <lineage>
        <taxon>Bacteria</taxon>
        <taxon>Pseudomonadati</taxon>
        <taxon>Pseudomonadota</taxon>
        <taxon>Alphaproteobacteria</taxon>
        <taxon>Acetobacterales</taxon>
        <taxon>Acetobacteraceae</taxon>
        <taxon>Neoroseomonas</taxon>
    </lineage>
</organism>
<dbReference type="Proteomes" id="UP001138751">
    <property type="component" value="Unassembled WGS sequence"/>
</dbReference>
<comment type="function">
    <text evidence="2">Acts on leucine, isoleucine and valine.</text>
</comment>
<keyword evidence="14" id="KW-0032">Aminotransferase</keyword>
<proteinExistence type="inferred from homology"/>
<comment type="similarity">
    <text evidence="6">Belongs to the class-IV pyridoxal-phosphate-dependent aminotransferase family.</text>
</comment>
<dbReference type="PANTHER" id="PTHR42743">
    <property type="entry name" value="AMINO-ACID AMINOTRANSFERASE"/>
    <property type="match status" value="1"/>
</dbReference>
<dbReference type="InterPro" id="IPR001544">
    <property type="entry name" value="Aminotrans_IV"/>
</dbReference>
<comment type="catalytic activity">
    <reaction evidence="11">
        <text>L-valine + 2-oxoglutarate = 3-methyl-2-oxobutanoate + L-glutamate</text>
        <dbReference type="Rhea" id="RHEA:24813"/>
        <dbReference type="ChEBI" id="CHEBI:11851"/>
        <dbReference type="ChEBI" id="CHEBI:16810"/>
        <dbReference type="ChEBI" id="CHEBI:29985"/>
        <dbReference type="ChEBI" id="CHEBI:57762"/>
        <dbReference type="EC" id="2.6.1.42"/>
    </reaction>
</comment>
<keyword evidence="14" id="KW-0808">Transferase</keyword>
<dbReference type="EC" id="2.6.1.42" evidence="7"/>
<evidence type="ECO:0000313" key="15">
    <source>
        <dbReference type="Proteomes" id="UP001138751"/>
    </source>
</evidence>
<evidence type="ECO:0000256" key="6">
    <source>
        <dbReference type="ARBA" id="ARBA00009320"/>
    </source>
</evidence>
<dbReference type="GO" id="GO:0004084">
    <property type="term" value="F:branched-chain-amino-acid transaminase activity"/>
    <property type="evidence" value="ECO:0007669"/>
    <property type="project" value="UniProtKB-EC"/>
</dbReference>
<dbReference type="SUPFAM" id="SSF56752">
    <property type="entry name" value="D-aminoacid aminotransferase-like PLP-dependent enzymes"/>
    <property type="match status" value="1"/>
</dbReference>
<keyword evidence="10" id="KW-0028">Amino-acid biosynthesis</keyword>
<dbReference type="AlphaFoldDB" id="A0A9X9WYG3"/>
<keyword evidence="9" id="KW-0663">Pyridoxal phosphate</keyword>
<comment type="caution">
    <text evidence="14">The sequence shown here is derived from an EMBL/GenBank/DDBJ whole genome shotgun (WGS) entry which is preliminary data.</text>
</comment>
<name>A0A9X9WYG3_9PROT</name>
<keyword evidence="10" id="KW-0100">Branched-chain amino acid biosynthesis</keyword>
<dbReference type="PANTHER" id="PTHR42743:SF4">
    <property type="entry name" value="BRANCHED-CHAIN-AMINO-ACID AMINOTRANSFERASE-RELATED"/>
    <property type="match status" value="1"/>
</dbReference>
<evidence type="ECO:0000256" key="11">
    <source>
        <dbReference type="ARBA" id="ARBA00048212"/>
    </source>
</evidence>
<dbReference type="FunFam" id="3.20.10.10:FF:000002">
    <property type="entry name" value="D-alanine aminotransferase"/>
    <property type="match status" value="1"/>
</dbReference>
<dbReference type="InterPro" id="IPR050571">
    <property type="entry name" value="Class-IV_PLP-Dep_Aminotrnsfr"/>
</dbReference>
<gene>
    <name evidence="14" type="ORF">GXW76_13500</name>
</gene>
<comment type="cofactor">
    <cofactor evidence="1">
        <name>pyridoxal 5'-phosphate</name>
        <dbReference type="ChEBI" id="CHEBI:597326"/>
    </cofactor>
</comment>
<evidence type="ECO:0000256" key="13">
    <source>
        <dbReference type="ARBA" id="ARBA00049229"/>
    </source>
</evidence>
<dbReference type="InterPro" id="IPR043132">
    <property type="entry name" value="BCAT-like_C"/>
</dbReference>
<dbReference type="Gene3D" id="3.20.10.10">
    <property type="entry name" value="D-amino Acid Aminotransferase, subunit A, domain 2"/>
    <property type="match status" value="1"/>
</dbReference>
<evidence type="ECO:0000256" key="8">
    <source>
        <dbReference type="ARBA" id="ARBA00014472"/>
    </source>
</evidence>
<comment type="catalytic activity">
    <reaction evidence="12">
        <text>L-isoleucine + 2-oxoglutarate = (S)-3-methyl-2-oxopentanoate + L-glutamate</text>
        <dbReference type="Rhea" id="RHEA:24801"/>
        <dbReference type="ChEBI" id="CHEBI:16810"/>
        <dbReference type="ChEBI" id="CHEBI:29985"/>
        <dbReference type="ChEBI" id="CHEBI:35146"/>
        <dbReference type="ChEBI" id="CHEBI:58045"/>
        <dbReference type="EC" id="2.6.1.42"/>
    </reaction>
</comment>
<sequence length="304" mass="33071">MAWTAHTIIQNGKAIPFEEARIHPLAVGVAYGAAVFEGIRAYMNPSTGRLSVFRLEEHLARLDQGMKFLRFDDPPSRDALRQGVLDSVRANAPDDDCYIRLQVHIESRGSQATTGKVGWVCAATPRERSPQRESGLSVCVSSWTRIADNTMPARVKATANYHAGRIATLQAKADGYDAPILLTRDGKLSEAAAACLFLVRDGALVTPGRDSDILESVTRDTVLQLAAEHGIPAQERRADRTELHVADEVFLCGTGQELVPVTSVDRLPVADGRPGPLTMRLQAAYEAVVRGTTNAHAEWRTPVI</sequence>
<reference evidence="14" key="1">
    <citation type="submission" date="2020-01" db="EMBL/GenBank/DDBJ databases">
        <authorList>
            <person name="Rat A."/>
        </authorList>
    </citation>
    <scope>NUCLEOTIDE SEQUENCE</scope>
    <source>
        <strain evidence="14">LMG 31231</strain>
    </source>
</reference>
<accession>A0A9X9WYG3</accession>
<dbReference type="InterPro" id="IPR043131">
    <property type="entry name" value="BCAT-like_N"/>
</dbReference>
<dbReference type="RefSeq" id="WP_211862616.1">
    <property type="nucleotide sequence ID" value="NZ_JAAEDM010000034.1"/>
</dbReference>
<comment type="pathway">
    <text evidence="3">Amino-acid biosynthesis; L-isoleucine biosynthesis; L-isoleucine from 2-oxobutanoate: step 4/4.</text>
</comment>
<dbReference type="GO" id="GO:0008652">
    <property type="term" value="P:amino acid biosynthetic process"/>
    <property type="evidence" value="ECO:0007669"/>
    <property type="project" value="UniProtKB-ARBA"/>
</dbReference>
<comment type="pathway">
    <text evidence="4">Amino-acid biosynthesis; L-valine biosynthesis; L-valine from pyruvate: step 4/4.</text>
</comment>
<evidence type="ECO:0000256" key="10">
    <source>
        <dbReference type="ARBA" id="ARBA00023304"/>
    </source>
</evidence>
<dbReference type="GO" id="GO:0009082">
    <property type="term" value="P:branched-chain amino acid biosynthetic process"/>
    <property type="evidence" value="ECO:0007669"/>
    <property type="project" value="UniProtKB-KW"/>
</dbReference>
<dbReference type="Gene3D" id="3.30.470.10">
    <property type="match status" value="1"/>
</dbReference>
<reference evidence="14" key="2">
    <citation type="journal article" date="2021" name="Syst. Appl. Microbiol.">
        <title>Roseomonas hellenica sp. nov., isolated from roots of wild-growing Alkanna tinctoria.</title>
        <authorList>
            <person name="Rat A."/>
            <person name="Naranjo H.D."/>
            <person name="Lebbe L."/>
            <person name="Cnockaert M."/>
            <person name="Krigas N."/>
            <person name="Grigoriadou K."/>
            <person name="Maloupa E."/>
            <person name="Willems A."/>
        </authorList>
    </citation>
    <scope>NUCLEOTIDE SEQUENCE</scope>
    <source>
        <strain evidence="14">LMG 31231</strain>
    </source>
</reference>
<keyword evidence="15" id="KW-1185">Reference proteome</keyword>
<evidence type="ECO:0000256" key="7">
    <source>
        <dbReference type="ARBA" id="ARBA00013053"/>
    </source>
</evidence>
<dbReference type="Pfam" id="PF01063">
    <property type="entry name" value="Aminotran_4"/>
    <property type="match status" value="1"/>
</dbReference>
<evidence type="ECO:0000256" key="1">
    <source>
        <dbReference type="ARBA" id="ARBA00001933"/>
    </source>
</evidence>
<protein>
    <recommendedName>
        <fullName evidence="8">Probable branched-chain-amino-acid aminotransferase</fullName>
        <ecNumber evidence="7">2.6.1.42</ecNumber>
    </recommendedName>
</protein>
<comment type="pathway">
    <text evidence="5">Amino-acid biosynthesis; L-leucine biosynthesis; L-leucine from 3-methyl-2-oxobutanoate: step 4/4.</text>
</comment>
<comment type="catalytic activity">
    <reaction evidence="13">
        <text>L-leucine + 2-oxoglutarate = 4-methyl-2-oxopentanoate + L-glutamate</text>
        <dbReference type="Rhea" id="RHEA:18321"/>
        <dbReference type="ChEBI" id="CHEBI:16810"/>
        <dbReference type="ChEBI" id="CHEBI:17865"/>
        <dbReference type="ChEBI" id="CHEBI:29985"/>
        <dbReference type="ChEBI" id="CHEBI:57427"/>
        <dbReference type="EC" id="2.6.1.42"/>
    </reaction>
</comment>
<dbReference type="InterPro" id="IPR036038">
    <property type="entry name" value="Aminotransferase-like"/>
</dbReference>
<evidence type="ECO:0000256" key="2">
    <source>
        <dbReference type="ARBA" id="ARBA00003109"/>
    </source>
</evidence>
<evidence type="ECO:0000256" key="12">
    <source>
        <dbReference type="ARBA" id="ARBA00048798"/>
    </source>
</evidence>
<evidence type="ECO:0000256" key="9">
    <source>
        <dbReference type="ARBA" id="ARBA00022898"/>
    </source>
</evidence>
<dbReference type="CDD" id="cd00449">
    <property type="entry name" value="PLPDE_IV"/>
    <property type="match status" value="1"/>
</dbReference>
<evidence type="ECO:0000256" key="4">
    <source>
        <dbReference type="ARBA" id="ARBA00004931"/>
    </source>
</evidence>